<dbReference type="InterPro" id="IPR036412">
    <property type="entry name" value="HAD-like_sf"/>
</dbReference>
<organism evidence="1 2">
    <name type="scientific">Candidatus Doudnabacteria bacterium RIFCSPLOWO2_01_FULL_44_21</name>
    <dbReference type="NCBI Taxonomy" id="1817841"/>
    <lineage>
        <taxon>Bacteria</taxon>
        <taxon>Candidatus Doudnaibacteriota</taxon>
    </lineage>
</organism>
<protein>
    <recommendedName>
        <fullName evidence="3">Sucrose phosphatase-like domain-containing protein</fullName>
    </recommendedName>
</protein>
<dbReference type="SUPFAM" id="SSF56784">
    <property type="entry name" value="HAD-like"/>
    <property type="match status" value="1"/>
</dbReference>
<proteinExistence type="predicted"/>
<gene>
    <name evidence="1" type="ORF">A3B10_00130</name>
</gene>
<dbReference type="STRING" id="1817841.A3B10_00130"/>
<dbReference type="EMBL" id="MFFB01000013">
    <property type="protein sequence ID" value="OGE94555.1"/>
    <property type="molecule type" value="Genomic_DNA"/>
</dbReference>
<accession>A0A1F5PXB4</accession>
<dbReference type="Gene3D" id="3.40.50.1000">
    <property type="entry name" value="HAD superfamily/HAD-like"/>
    <property type="match status" value="1"/>
</dbReference>
<reference evidence="1 2" key="1">
    <citation type="journal article" date="2016" name="Nat. Commun.">
        <title>Thousands of microbial genomes shed light on interconnected biogeochemical processes in an aquifer system.</title>
        <authorList>
            <person name="Anantharaman K."/>
            <person name="Brown C.T."/>
            <person name="Hug L.A."/>
            <person name="Sharon I."/>
            <person name="Castelle C.J."/>
            <person name="Probst A.J."/>
            <person name="Thomas B.C."/>
            <person name="Singh A."/>
            <person name="Wilkins M.J."/>
            <person name="Karaoz U."/>
            <person name="Brodie E.L."/>
            <person name="Williams K.H."/>
            <person name="Hubbard S.S."/>
            <person name="Banfield J.F."/>
        </authorList>
    </citation>
    <scope>NUCLEOTIDE SEQUENCE [LARGE SCALE GENOMIC DNA]</scope>
</reference>
<evidence type="ECO:0008006" key="3">
    <source>
        <dbReference type="Google" id="ProtNLM"/>
    </source>
</evidence>
<dbReference type="Proteomes" id="UP000177281">
    <property type="component" value="Unassembled WGS sequence"/>
</dbReference>
<comment type="caution">
    <text evidence="1">The sequence shown here is derived from an EMBL/GenBank/DDBJ whole genome shotgun (WGS) entry which is preliminary data.</text>
</comment>
<dbReference type="InterPro" id="IPR023214">
    <property type="entry name" value="HAD_sf"/>
</dbReference>
<dbReference type="AlphaFoldDB" id="A0A1F5PXB4"/>
<dbReference type="Pfam" id="PF08282">
    <property type="entry name" value="Hydrolase_3"/>
    <property type="match status" value="1"/>
</dbReference>
<evidence type="ECO:0000313" key="1">
    <source>
        <dbReference type="EMBL" id="OGE94555.1"/>
    </source>
</evidence>
<evidence type="ECO:0000313" key="2">
    <source>
        <dbReference type="Proteomes" id="UP000177281"/>
    </source>
</evidence>
<sequence length="111" mass="12645">MGPFAKIIAERVAADDFYFNTPLSYDEQGNITDLVYEKDQAGHKLKQFTEFCQKYGFKPEDCVVVGDSENDLLLFLETKKGIAIRTEAEDKILEPVAWKIINNLAEIKNIL</sequence>
<name>A0A1F5PXB4_9BACT</name>